<evidence type="ECO:0000256" key="2">
    <source>
        <dbReference type="SAM" id="Phobius"/>
    </source>
</evidence>
<sequence length="216" mass="23462">MFEFMVIFLFTPRDSPRRGIHPGGHVLFHLTIWILALYAIIENANYLKARGRRRDNLFVSSTPKAAKDEIAGLQKALLGSLVALVAMEFILFCRACWETWQINSEKHASPVIQLGSVASQRQDAEPLGPPATRVGPYGPYISPALSGAGAYRPLAGENNMPADPQWPLTGEVPVAQPNNAHVDPSPPAGGFYAPSTPRVPGQSPDNTQGPGRPLYR</sequence>
<keyword evidence="4" id="KW-1185">Reference proteome</keyword>
<keyword evidence="2" id="KW-0812">Transmembrane</keyword>
<protein>
    <submittedName>
        <fullName evidence="3">Uncharacterized protein</fullName>
    </submittedName>
</protein>
<gene>
    <name evidence="3" type="ORF">B0T14DRAFT_139147</name>
</gene>
<evidence type="ECO:0000313" key="3">
    <source>
        <dbReference type="EMBL" id="KAK0627574.1"/>
    </source>
</evidence>
<comment type="caution">
    <text evidence="3">The sequence shown here is derived from an EMBL/GenBank/DDBJ whole genome shotgun (WGS) entry which is preliminary data.</text>
</comment>
<feature type="region of interest" description="Disordered" evidence="1">
    <location>
        <begin position="156"/>
        <end position="216"/>
    </location>
</feature>
<name>A0AA40C7L2_9PEZI</name>
<accession>A0AA40C7L2</accession>
<keyword evidence="2" id="KW-0472">Membrane</keyword>
<dbReference type="EMBL" id="JAULSU010000002">
    <property type="protein sequence ID" value="KAK0627574.1"/>
    <property type="molecule type" value="Genomic_DNA"/>
</dbReference>
<evidence type="ECO:0000313" key="4">
    <source>
        <dbReference type="Proteomes" id="UP001175000"/>
    </source>
</evidence>
<proteinExistence type="predicted"/>
<keyword evidence="2" id="KW-1133">Transmembrane helix</keyword>
<dbReference type="AlphaFoldDB" id="A0AA40C7L2"/>
<organism evidence="3 4">
    <name type="scientific">Immersiella caudata</name>
    <dbReference type="NCBI Taxonomy" id="314043"/>
    <lineage>
        <taxon>Eukaryota</taxon>
        <taxon>Fungi</taxon>
        <taxon>Dikarya</taxon>
        <taxon>Ascomycota</taxon>
        <taxon>Pezizomycotina</taxon>
        <taxon>Sordariomycetes</taxon>
        <taxon>Sordariomycetidae</taxon>
        <taxon>Sordariales</taxon>
        <taxon>Lasiosphaeriaceae</taxon>
        <taxon>Immersiella</taxon>
    </lineage>
</organism>
<dbReference type="Proteomes" id="UP001175000">
    <property type="component" value="Unassembled WGS sequence"/>
</dbReference>
<evidence type="ECO:0000256" key="1">
    <source>
        <dbReference type="SAM" id="MobiDB-lite"/>
    </source>
</evidence>
<reference evidence="3" key="1">
    <citation type="submission" date="2023-06" db="EMBL/GenBank/DDBJ databases">
        <title>Genome-scale phylogeny and comparative genomics of the fungal order Sordariales.</title>
        <authorList>
            <consortium name="Lawrence Berkeley National Laboratory"/>
            <person name="Hensen N."/>
            <person name="Bonometti L."/>
            <person name="Westerberg I."/>
            <person name="Brannstrom I.O."/>
            <person name="Guillou S."/>
            <person name="Cros-Aarteil S."/>
            <person name="Calhoun S."/>
            <person name="Haridas S."/>
            <person name="Kuo A."/>
            <person name="Mondo S."/>
            <person name="Pangilinan J."/>
            <person name="Riley R."/>
            <person name="Labutti K."/>
            <person name="Andreopoulos B."/>
            <person name="Lipzen A."/>
            <person name="Chen C."/>
            <person name="Yanf M."/>
            <person name="Daum C."/>
            <person name="Ng V."/>
            <person name="Clum A."/>
            <person name="Steindorff A."/>
            <person name="Ohm R."/>
            <person name="Martin F."/>
            <person name="Silar P."/>
            <person name="Natvig D."/>
            <person name="Lalanne C."/>
            <person name="Gautier V."/>
            <person name="Ament-Velasquez S.L."/>
            <person name="Kruys A."/>
            <person name="Hutchinson M.I."/>
            <person name="Powell A.J."/>
            <person name="Barry K."/>
            <person name="Miller A.N."/>
            <person name="Grigoriev I.V."/>
            <person name="Debuchy R."/>
            <person name="Gladieux P."/>
            <person name="Thoren M.H."/>
            <person name="Johannesson H."/>
        </authorList>
    </citation>
    <scope>NUCLEOTIDE SEQUENCE</scope>
    <source>
        <strain evidence="3">CBS 606.72</strain>
    </source>
</reference>
<feature type="transmembrane region" description="Helical" evidence="2">
    <location>
        <begin position="20"/>
        <end position="41"/>
    </location>
</feature>